<protein>
    <submittedName>
        <fullName evidence="2">DUF1842 domain-containing protein</fullName>
    </submittedName>
</protein>
<sequence>MKTGLFIVSYEISTDLLGAPSFEVHLTVSTPNERVNGQGQITNGSINPPLQINTTLSGDYTYMTVMPNNSHILVTAEGYPTIKWPPHGGIGPVLMPNTKLRMVLEDNWQKGTASFSYLDTSGNWQEVKDAKVTILKNELAAAN</sequence>
<proteinExistence type="predicted"/>
<dbReference type="RefSeq" id="WP_377712842.1">
    <property type="nucleotide sequence ID" value="NZ_JBHTJM010000002.1"/>
</dbReference>
<organism evidence="2 3">
    <name type="scientific">Pseudofulvibacter geojedonensis</name>
    <dbReference type="NCBI Taxonomy" id="1123758"/>
    <lineage>
        <taxon>Bacteria</taxon>
        <taxon>Pseudomonadati</taxon>
        <taxon>Bacteroidota</taxon>
        <taxon>Flavobacteriia</taxon>
        <taxon>Flavobacteriales</taxon>
        <taxon>Flavobacteriaceae</taxon>
        <taxon>Pseudofulvibacter</taxon>
    </lineage>
</organism>
<dbReference type="Pfam" id="PF08896">
    <property type="entry name" value="DUF1842"/>
    <property type="match status" value="1"/>
</dbReference>
<evidence type="ECO:0000313" key="2">
    <source>
        <dbReference type="EMBL" id="MFD0962807.1"/>
    </source>
</evidence>
<dbReference type="Proteomes" id="UP001596997">
    <property type="component" value="Unassembled WGS sequence"/>
</dbReference>
<evidence type="ECO:0000313" key="3">
    <source>
        <dbReference type="Proteomes" id="UP001596997"/>
    </source>
</evidence>
<dbReference type="EMBL" id="JBHTJM010000002">
    <property type="protein sequence ID" value="MFD0962807.1"/>
    <property type="molecule type" value="Genomic_DNA"/>
</dbReference>
<comment type="caution">
    <text evidence="2">The sequence shown here is derived from an EMBL/GenBank/DDBJ whole genome shotgun (WGS) entry which is preliminary data.</text>
</comment>
<feature type="domain" description="DUF1842" evidence="1">
    <location>
        <begin position="3"/>
        <end position="120"/>
    </location>
</feature>
<reference evidence="3" key="1">
    <citation type="journal article" date="2019" name="Int. J. Syst. Evol. Microbiol.">
        <title>The Global Catalogue of Microorganisms (GCM) 10K type strain sequencing project: providing services to taxonomists for standard genome sequencing and annotation.</title>
        <authorList>
            <consortium name="The Broad Institute Genomics Platform"/>
            <consortium name="The Broad Institute Genome Sequencing Center for Infectious Disease"/>
            <person name="Wu L."/>
            <person name="Ma J."/>
        </authorList>
    </citation>
    <scope>NUCLEOTIDE SEQUENCE [LARGE SCALE GENOMIC DNA]</scope>
    <source>
        <strain evidence="3">CCUG 62114</strain>
    </source>
</reference>
<accession>A0ABW3HZP5</accession>
<evidence type="ECO:0000259" key="1">
    <source>
        <dbReference type="Pfam" id="PF08896"/>
    </source>
</evidence>
<keyword evidence="3" id="KW-1185">Reference proteome</keyword>
<dbReference type="InterPro" id="IPR014992">
    <property type="entry name" value="DUF1842"/>
</dbReference>
<gene>
    <name evidence="2" type="ORF">ACFQ1O_02170</name>
</gene>
<name>A0ABW3HZP5_9FLAO</name>